<organism evidence="2 3">
    <name type="scientific">Oceaniferula flava</name>
    <dbReference type="NCBI Taxonomy" id="2800421"/>
    <lineage>
        <taxon>Bacteria</taxon>
        <taxon>Pseudomonadati</taxon>
        <taxon>Verrucomicrobiota</taxon>
        <taxon>Verrucomicrobiia</taxon>
        <taxon>Verrucomicrobiales</taxon>
        <taxon>Verrucomicrobiaceae</taxon>
        <taxon>Oceaniferula</taxon>
    </lineage>
</organism>
<evidence type="ECO:0000313" key="3">
    <source>
        <dbReference type="Proteomes" id="UP000634206"/>
    </source>
</evidence>
<reference evidence="2" key="1">
    <citation type="submission" date="2021-01" db="EMBL/GenBank/DDBJ databases">
        <title>Modified the classification status of verrucomicrobia.</title>
        <authorList>
            <person name="Feng X."/>
        </authorList>
    </citation>
    <scope>NUCLEOTIDE SEQUENCE</scope>
    <source>
        <strain evidence="2">5K15</strain>
    </source>
</reference>
<sequence>MHPPLSHSIQALCQGRRALLQEWLMEKPLSSLAFCIPAVVLGCGLYGFTLGLWQGGRMGCYVAVKFPLVIFATLLVNGVLNGMLALVLGSGISFRQSVQFLLAGFALMAVILGSLSPVTCFMALQAPLPEHPGAKQWHSALLLIHTLVIAYAGIIAHRSLLGQLRDFASSPKLGTRTFFAWLAGNLFVGAQISWIMRPFFGSPGLAVQFLRDDPMEGSFYETLWRAFLRLLEF</sequence>
<name>A0AAE2SEB4_9BACT</name>
<dbReference type="Proteomes" id="UP000634206">
    <property type="component" value="Unassembled WGS sequence"/>
</dbReference>
<feature type="transmembrane region" description="Helical" evidence="1">
    <location>
        <begin position="178"/>
        <end position="196"/>
    </location>
</feature>
<keyword evidence="1" id="KW-0472">Membrane</keyword>
<feature type="transmembrane region" description="Helical" evidence="1">
    <location>
        <begin position="68"/>
        <end position="88"/>
    </location>
</feature>
<feature type="transmembrane region" description="Helical" evidence="1">
    <location>
        <begin position="100"/>
        <end position="124"/>
    </location>
</feature>
<feature type="transmembrane region" description="Helical" evidence="1">
    <location>
        <begin position="29"/>
        <end position="48"/>
    </location>
</feature>
<dbReference type="AlphaFoldDB" id="A0AAE2SEB4"/>
<evidence type="ECO:0000256" key="1">
    <source>
        <dbReference type="SAM" id="Phobius"/>
    </source>
</evidence>
<keyword evidence="1" id="KW-1133">Transmembrane helix</keyword>
<proteinExistence type="predicted"/>
<gene>
    <name evidence="2" type="ORF">JIN83_14545</name>
</gene>
<keyword evidence="1" id="KW-0812">Transmembrane</keyword>
<dbReference type="EMBL" id="JAENIG010000010">
    <property type="protein sequence ID" value="MBK1856189.1"/>
    <property type="molecule type" value="Genomic_DNA"/>
</dbReference>
<evidence type="ECO:0000313" key="2">
    <source>
        <dbReference type="EMBL" id="MBK1856189.1"/>
    </source>
</evidence>
<feature type="transmembrane region" description="Helical" evidence="1">
    <location>
        <begin position="136"/>
        <end position="157"/>
    </location>
</feature>
<comment type="caution">
    <text evidence="2">The sequence shown here is derived from an EMBL/GenBank/DDBJ whole genome shotgun (WGS) entry which is preliminary data.</text>
</comment>
<protein>
    <submittedName>
        <fullName evidence="2">Uncharacterized protein</fullName>
    </submittedName>
</protein>
<keyword evidence="3" id="KW-1185">Reference proteome</keyword>
<dbReference type="RefSeq" id="WP_309490803.1">
    <property type="nucleotide sequence ID" value="NZ_JAENIG010000010.1"/>
</dbReference>
<accession>A0AAE2SEB4</accession>